<dbReference type="Gene3D" id="1.20.5.1160">
    <property type="entry name" value="Vasodilator-stimulated phosphoprotein"/>
    <property type="match status" value="1"/>
</dbReference>
<gene>
    <name evidence="1" type="ORF">QTO34_014426</name>
</gene>
<dbReference type="Proteomes" id="UP001177744">
    <property type="component" value="Unassembled WGS sequence"/>
</dbReference>
<comment type="caution">
    <text evidence="1">The sequence shown here is derived from an EMBL/GenBank/DDBJ whole genome shotgun (WGS) entry which is preliminary data.</text>
</comment>
<evidence type="ECO:0000313" key="1">
    <source>
        <dbReference type="EMBL" id="KAK1343871.1"/>
    </source>
</evidence>
<protein>
    <submittedName>
        <fullName evidence="1">Uncharacterized protein</fullName>
    </submittedName>
</protein>
<proteinExistence type="predicted"/>
<dbReference type="EMBL" id="JAULJE010000004">
    <property type="protein sequence ID" value="KAK1343871.1"/>
    <property type="molecule type" value="Genomic_DNA"/>
</dbReference>
<dbReference type="AlphaFoldDB" id="A0AA40I6J8"/>
<evidence type="ECO:0000313" key="2">
    <source>
        <dbReference type="Proteomes" id="UP001177744"/>
    </source>
</evidence>
<name>A0AA40I6J8_CNENI</name>
<keyword evidence="2" id="KW-1185">Reference proteome</keyword>
<reference evidence="1" key="1">
    <citation type="submission" date="2023-06" db="EMBL/GenBank/DDBJ databases">
        <title>Reference genome for the Northern bat (Eptesicus nilssonii), a most northern bat species.</title>
        <authorList>
            <person name="Laine V.N."/>
            <person name="Pulliainen A.T."/>
            <person name="Lilley T.M."/>
        </authorList>
    </citation>
    <scope>NUCLEOTIDE SEQUENCE</scope>
    <source>
        <strain evidence="1">BLF_Eptnil</strain>
        <tissue evidence="1">Kidney</tissue>
    </source>
</reference>
<accession>A0AA40I6J8</accession>
<organism evidence="1 2">
    <name type="scientific">Cnephaeus nilssonii</name>
    <name type="common">Northern bat</name>
    <name type="synonym">Eptesicus nilssonii</name>
    <dbReference type="NCBI Taxonomy" id="3371016"/>
    <lineage>
        <taxon>Eukaryota</taxon>
        <taxon>Metazoa</taxon>
        <taxon>Chordata</taxon>
        <taxon>Craniata</taxon>
        <taxon>Vertebrata</taxon>
        <taxon>Euteleostomi</taxon>
        <taxon>Mammalia</taxon>
        <taxon>Eutheria</taxon>
        <taxon>Laurasiatheria</taxon>
        <taxon>Chiroptera</taxon>
        <taxon>Yangochiroptera</taxon>
        <taxon>Vespertilionidae</taxon>
        <taxon>Cnephaeus</taxon>
    </lineage>
</organism>
<sequence length="195" mass="21163">MPLNGRIGHSESRPPASRRPIANLLLQMPHVERHNAVTFCNFCRQAPGTQALAVATAFCLFQGRGLAPGSGLGLGRTQHALLRIEGADPQWFPVILAGSPLVPKAGKASAPGFPGLGLGRTQRPCYRSQEPTPSGFLRSVQTRQLSLVLSSKSCIDSLMDEIAFLKKVHEEEISELQAQIQYAQLSVEMDRVLQV</sequence>